<accession>A0AAW6NZR9</accession>
<gene>
    <name evidence="1" type="ORF">P3W55_01865</name>
</gene>
<protein>
    <submittedName>
        <fullName evidence="1">Uncharacterized protein</fullName>
    </submittedName>
</protein>
<comment type="caution">
    <text evidence="1">The sequence shown here is derived from an EMBL/GenBank/DDBJ whole genome shotgun (WGS) entry which is preliminary data.</text>
</comment>
<evidence type="ECO:0000313" key="1">
    <source>
        <dbReference type="EMBL" id="MDF3840452.1"/>
    </source>
</evidence>
<name>A0AAW6NZR9_9PSED</name>
<dbReference type="EMBL" id="JARJLR010000042">
    <property type="protein sequence ID" value="MDF3840452.1"/>
    <property type="molecule type" value="Genomic_DNA"/>
</dbReference>
<dbReference type="Proteomes" id="UP001220662">
    <property type="component" value="Unassembled WGS sequence"/>
</dbReference>
<dbReference type="AlphaFoldDB" id="A0AAW6NZR9"/>
<evidence type="ECO:0000313" key="2">
    <source>
        <dbReference type="Proteomes" id="UP001220662"/>
    </source>
</evidence>
<proteinExistence type="predicted"/>
<organism evidence="1 2">
    <name type="scientific">Pseudomonas citronellolis</name>
    <dbReference type="NCBI Taxonomy" id="53408"/>
    <lineage>
        <taxon>Bacteria</taxon>
        <taxon>Pseudomonadati</taxon>
        <taxon>Pseudomonadota</taxon>
        <taxon>Gammaproteobacteria</taxon>
        <taxon>Pseudomonadales</taxon>
        <taxon>Pseudomonadaceae</taxon>
        <taxon>Pseudomonas</taxon>
    </lineage>
</organism>
<reference evidence="1" key="1">
    <citation type="submission" date="2023-03" db="EMBL/GenBank/DDBJ databases">
        <title>Draft assemblies of triclosan tolerant bacteria isolated from returned activated sludge.</title>
        <authorList>
            <person name="Van Hamelsveld S."/>
        </authorList>
    </citation>
    <scope>NUCLEOTIDE SEQUENCE</scope>
    <source>
        <strain evidence="1">GW210015_S63</strain>
    </source>
</reference>
<sequence>MNRIPQALLDDLRNATEYHNYVQQCPPVAALKDDKTASEWLLTAALNLGAALIEAHSAGEVPHA</sequence>
<dbReference type="RefSeq" id="WP_276213627.1">
    <property type="nucleotide sequence ID" value="NZ_CP141948.1"/>
</dbReference>